<feature type="transmembrane region" description="Helical" evidence="10">
    <location>
        <begin position="289"/>
        <end position="307"/>
    </location>
</feature>
<protein>
    <recommendedName>
        <fullName evidence="11">t-SNARE coiled-coil homology domain-containing protein</fullName>
    </recommendedName>
</protein>
<keyword evidence="4 10" id="KW-0812">Transmembrane</keyword>
<keyword evidence="5" id="KW-0653">Protein transport</keyword>
<gene>
    <name evidence="12" type="ORF">RUM43_011122</name>
</gene>
<evidence type="ECO:0000313" key="13">
    <source>
        <dbReference type="Proteomes" id="UP001372834"/>
    </source>
</evidence>
<evidence type="ECO:0000256" key="1">
    <source>
        <dbReference type="ARBA" id="ARBA00004409"/>
    </source>
</evidence>
<dbReference type="Pfam" id="PF05739">
    <property type="entry name" value="SNARE"/>
    <property type="match status" value="1"/>
</dbReference>
<dbReference type="PANTHER" id="PTHR19957">
    <property type="entry name" value="SYNTAXIN"/>
    <property type="match status" value="1"/>
</dbReference>
<dbReference type="InterPro" id="IPR000727">
    <property type="entry name" value="T_SNARE_dom"/>
</dbReference>
<comment type="similarity">
    <text evidence="2">Belongs to the syntaxin family.</text>
</comment>
<keyword evidence="6 10" id="KW-1133">Transmembrane helix</keyword>
<dbReference type="Gene3D" id="1.20.58.70">
    <property type="match status" value="1"/>
</dbReference>
<dbReference type="GO" id="GO:0006906">
    <property type="term" value="P:vesicle fusion"/>
    <property type="evidence" value="ECO:0007669"/>
    <property type="project" value="TreeGrafter"/>
</dbReference>
<evidence type="ECO:0000256" key="2">
    <source>
        <dbReference type="ARBA" id="ARBA00009063"/>
    </source>
</evidence>
<dbReference type="GO" id="GO:0000149">
    <property type="term" value="F:SNARE binding"/>
    <property type="evidence" value="ECO:0007669"/>
    <property type="project" value="TreeGrafter"/>
</dbReference>
<evidence type="ECO:0000313" key="12">
    <source>
        <dbReference type="EMBL" id="KAK6620826.1"/>
    </source>
</evidence>
<organism evidence="12 13">
    <name type="scientific">Polyplax serrata</name>
    <name type="common">Common mouse louse</name>
    <dbReference type="NCBI Taxonomy" id="468196"/>
    <lineage>
        <taxon>Eukaryota</taxon>
        <taxon>Metazoa</taxon>
        <taxon>Ecdysozoa</taxon>
        <taxon>Arthropoda</taxon>
        <taxon>Hexapoda</taxon>
        <taxon>Insecta</taxon>
        <taxon>Pterygota</taxon>
        <taxon>Neoptera</taxon>
        <taxon>Paraneoptera</taxon>
        <taxon>Psocodea</taxon>
        <taxon>Troctomorpha</taxon>
        <taxon>Phthiraptera</taxon>
        <taxon>Anoplura</taxon>
        <taxon>Polyplacidae</taxon>
        <taxon>Polyplax</taxon>
    </lineage>
</organism>
<comment type="caution">
    <text evidence="12">The sequence shown here is derived from an EMBL/GenBank/DDBJ whole genome shotgun (WGS) entry which is preliminary data.</text>
</comment>
<evidence type="ECO:0000256" key="4">
    <source>
        <dbReference type="ARBA" id="ARBA00022692"/>
    </source>
</evidence>
<keyword evidence="8" id="KW-0175">Coiled coil</keyword>
<evidence type="ECO:0000256" key="3">
    <source>
        <dbReference type="ARBA" id="ARBA00022448"/>
    </source>
</evidence>
<dbReference type="PANTHER" id="PTHR19957:SF83">
    <property type="entry name" value="SYNTAXIN-16"/>
    <property type="match status" value="1"/>
</dbReference>
<dbReference type="GO" id="GO:0006886">
    <property type="term" value="P:intracellular protein transport"/>
    <property type="evidence" value="ECO:0007669"/>
    <property type="project" value="TreeGrafter"/>
</dbReference>
<evidence type="ECO:0000256" key="7">
    <source>
        <dbReference type="ARBA" id="ARBA00023034"/>
    </source>
</evidence>
<evidence type="ECO:0000256" key="8">
    <source>
        <dbReference type="ARBA" id="ARBA00023054"/>
    </source>
</evidence>
<dbReference type="CDD" id="cd15845">
    <property type="entry name" value="SNARE_syntaxin16"/>
    <property type="match status" value="1"/>
</dbReference>
<dbReference type="GO" id="GO:0000139">
    <property type="term" value="C:Golgi membrane"/>
    <property type="evidence" value="ECO:0007669"/>
    <property type="project" value="UniProtKB-SubCell"/>
</dbReference>
<dbReference type="GO" id="GO:0005484">
    <property type="term" value="F:SNAP receptor activity"/>
    <property type="evidence" value="ECO:0007669"/>
    <property type="project" value="TreeGrafter"/>
</dbReference>
<dbReference type="EMBL" id="JAWJWE010000039">
    <property type="protein sequence ID" value="KAK6620826.1"/>
    <property type="molecule type" value="Genomic_DNA"/>
</dbReference>
<evidence type="ECO:0000259" key="11">
    <source>
        <dbReference type="PROSITE" id="PS50192"/>
    </source>
</evidence>
<keyword evidence="9 10" id="KW-0472">Membrane</keyword>
<dbReference type="SMART" id="SM00397">
    <property type="entry name" value="t_SNARE"/>
    <property type="match status" value="1"/>
</dbReference>
<dbReference type="InterPro" id="IPR010989">
    <property type="entry name" value="SNARE"/>
</dbReference>
<dbReference type="PROSITE" id="PS50192">
    <property type="entry name" value="T_SNARE"/>
    <property type="match status" value="1"/>
</dbReference>
<keyword evidence="7" id="KW-0333">Golgi apparatus</keyword>
<dbReference type="GO" id="GO:0048278">
    <property type="term" value="P:vesicle docking"/>
    <property type="evidence" value="ECO:0007669"/>
    <property type="project" value="TreeGrafter"/>
</dbReference>
<dbReference type="SUPFAM" id="SSF47661">
    <property type="entry name" value="t-snare proteins"/>
    <property type="match status" value="1"/>
</dbReference>
<dbReference type="InterPro" id="IPR045242">
    <property type="entry name" value="Syntaxin"/>
</dbReference>
<dbReference type="AlphaFoldDB" id="A0AAN8P6B4"/>
<feature type="domain" description="T-SNARE coiled-coil homology" evidence="11">
    <location>
        <begin position="215"/>
        <end position="277"/>
    </location>
</feature>
<proteinExistence type="inferred from homology"/>
<evidence type="ECO:0000256" key="6">
    <source>
        <dbReference type="ARBA" id="ARBA00022989"/>
    </source>
</evidence>
<name>A0AAN8P6B4_POLSC</name>
<dbReference type="GO" id="GO:0031201">
    <property type="term" value="C:SNARE complex"/>
    <property type="evidence" value="ECO:0007669"/>
    <property type="project" value="TreeGrafter"/>
</dbReference>
<accession>A0AAN8P6B4</accession>
<evidence type="ECO:0000256" key="10">
    <source>
        <dbReference type="SAM" id="Phobius"/>
    </source>
</evidence>
<comment type="subcellular location">
    <subcellularLocation>
        <location evidence="1">Golgi apparatus membrane</location>
        <topology evidence="1">Single-pass type IV membrane protein</topology>
    </subcellularLocation>
</comment>
<reference evidence="12 13" key="1">
    <citation type="submission" date="2023-10" db="EMBL/GenBank/DDBJ databases">
        <title>Genomes of two closely related lineages of the louse Polyplax serrata with different host specificities.</title>
        <authorList>
            <person name="Martinu J."/>
            <person name="Tarabai H."/>
            <person name="Stefka J."/>
            <person name="Hypsa V."/>
        </authorList>
    </citation>
    <scope>NUCLEOTIDE SEQUENCE [LARGE SCALE GENOMIC DNA]</scope>
    <source>
        <strain evidence="12">HR10_N</strain>
    </source>
</reference>
<sequence length="310" mass="35998">MAVRSLTDVFTLMRNNAIQNRNFYNDQAINDRAALVDQGDYRHDVFSGLPPAWTDQLEECQYTITRLNSKIQELDNLHKKNLHRPTLNDTTEDQHQIEVLTRDISRMFNTCHKLLSTIKKQSQSGNSTERNLAKNVLSSLAVSLQNSSNAFRRTQNNYLKTLDLREERSKQYLNVLDQGYDSSLMDNDSIDQVFGRGPAYSMTQQQLLLFEEDNLRLAEKREEEVKQIVKSIVDLNQIYKDLAQMVTHQGTVLDRIDYNIERTSVQVHEGFQQLEKAERYQKKNRKMSCIICLAATVLFMFILLVVVKLN</sequence>
<dbReference type="Proteomes" id="UP001372834">
    <property type="component" value="Unassembled WGS sequence"/>
</dbReference>
<keyword evidence="3" id="KW-0813">Transport</keyword>
<evidence type="ECO:0000256" key="5">
    <source>
        <dbReference type="ARBA" id="ARBA00022927"/>
    </source>
</evidence>
<evidence type="ECO:0000256" key="9">
    <source>
        <dbReference type="ARBA" id="ARBA00023136"/>
    </source>
</evidence>